<keyword evidence="1" id="KW-0472">Membrane</keyword>
<keyword evidence="1" id="KW-0812">Transmembrane</keyword>
<reference evidence="2 3" key="1">
    <citation type="submission" date="2023-06" db="EMBL/GenBank/DDBJ databases">
        <title>Cellulomonas sp. MW4 Whole genome sequence.</title>
        <authorList>
            <person name="Park S."/>
        </authorList>
    </citation>
    <scope>NUCLEOTIDE SEQUENCE [LARGE SCALE GENOMIC DNA]</scope>
    <source>
        <strain evidence="2 3">MW4</strain>
    </source>
</reference>
<dbReference type="RefSeq" id="WP_289455340.1">
    <property type="nucleotide sequence ID" value="NZ_JAUCGQ010000001.1"/>
</dbReference>
<dbReference type="Proteomes" id="UP001529338">
    <property type="component" value="Unassembled WGS sequence"/>
</dbReference>
<accession>A0ABT7SH39</accession>
<comment type="caution">
    <text evidence="2">The sequence shown here is derived from an EMBL/GenBank/DDBJ whole genome shotgun (WGS) entry which is preliminary data.</text>
</comment>
<gene>
    <name evidence="2" type="ORF">QRT04_11255</name>
</gene>
<evidence type="ECO:0000256" key="1">
    <source>
        <dbReference type="SAM" id="Phobius"/>
    </source>
</evidence>
<keyword evidence="1" id="KW-1133">Transmembrane helix</keyword>
<sequence length="280" mass="30711">MDDAPVPRDDRVLRLTSGVSWAIVPFLLLAFAVLYPDPAGTRHLFAWDIASRMTAMTLASAYLGGAYYFVRAGLARRWHTIKAGFPPVALFATILGVTTFVRWDTFAHGRVAFWLWVLLYVVAPFLIAVVWWRNRRFDVPAAPGEPVLPEAAALFIGAVGVLAVVTGGVLVLFPRYAASVWPWPLTPLTSPVMGAVLCLGSAATGAFVERRWSSARLPFQVAGVMLALMVVAAFRARDEWRGDRPLSWLFAVGFVATLVLGAALYLRMERVSRQPVEVPA</sequence>
<organism evidence="2 3">
    <name type="scientific">Cellulomonas alba</name>
    <dbReference type="NCBI Taxonomy" id="3053467"/>
    <lineage>
        <taxon>Bacteria</taxon>
        <taxon>Bacillati</taxon>
        <taxon>Actinomycetota</taxon>
        <taxon>Actinomycetes</taxon>
        <taxon>Micrococcales</taxon>
        <taxon>Cellulomonadaceae</taxon>
        <taxon>Cellulomonas</taxon>
    </lineage>
</organism>
<proteinExistence type="predicted"/>
<protein>
    <submittedName>
        <fullName evidence="2">Uncharacterized protein</fullName>
    </submittedName>
</protein>
<feature type="transmembrane region" description="Helical" evidence="1">
    <location>
        <begin position="12"/>
        <end position="34"/>
    </location>
</feature>
<feature type="transmembrane region" description="Helical" evidence="1">
    <location>
        <begin position="215"/>
        <end position="234"/>
    </location>
</feature>
<feature type="transmembrane region" description="Helical" evidence="1">
    <location>
        <begin position="49"/>
        <end position="70"/>
    </location>
</feature>
<feature type="transmembrane region" description="Helical" evidence="1">
    <location>
        <begin position="113"/>
        <end position="132"/>
    </location>
</feature>
<feature type="transmembrane region" description="Helical" evidence="1">
    <location>
        <begin position="246"/>
        <end position="266"/>
    </location>
</feature>
<evidence type="ECO:0000313" key="3">
    <source>
        <dbReference type="Proteomes" id="UP001529338"/>
    </source>
</evidence>
<feature type="transmembrane region" description="Helical" evidence="1">
    <location>
        <begin position="153"/>
        <end position="176"/>
    </location>
</feature>
<dbReference type="EMBL" id="JAUCGQ010000001">
    <property type="protein sequence ID" value="MDM7855507.1"/>
    <property type="molecule type" value="Genomic_DNA"/>
</dbReference>
<keyword evidence="3" id="KW-1185">Reference proteome</keyword>
<feature type="transmembrane region" description="Helical" evidence="1">
    <location>
        <begin position="188"/>
        <end position="208"/>
    </location>
</feature>
<name>A0ABT7SH39_9CELL</name>
<evidence type="ECO:0000313" key="2">
    <source>
        <dbReference type="EMBL" id="MDM7855507.1"/>
    </source>
</evidence>
<feature type="transmembrane region" description="Helical" evidence="1">
    <location>
        <begin position="82"/>
        <end position="101"/>
    </location>
</feature>